<gene>
    <name evidence="2" type="ORF">IC235_05580</name>
</gene>
<evidence type="ECO:0000313" key="2">
    <source>
        <dbReference type="EMBL" id="MBD2767358.1"/>
    </source>
</evidence>
<evidence type="ECO:0000313" key="3">
    <source>
        <dbReference type="Proteomes" id="UP000612233"/>
    </source>
</evidence>
<keyword evidence="3" id="KW-1185">Reference proteome</keyword>
<dbReference type="EMBL" id="JACXAD010000005">
    <property type="protein sequence ID" value="MBD2767358.1"/>
    <property type="molecule type" value="Genomic_DNA"/>
</dbReference>
<feature type="transmembrane region" description="Helical" evidence="1">
    <location>
        <begin position="81"/>
        <end position="105"/>
    </location>
</feature>
<keyword evidence="1" id="KW-0812">Transmembrane</keyword>
<evidence type="ECO:0000256" key="1">
    <source>
        <dbReference type="SAM" id="Phobius"/>
    </source>
</evidence>
<feature type="transmembrane region" description="Helical" evidence="1">
    <location>
        <begin position="117"/>
        <end position="135"/>
    </location>
</feature>
<proteinExistence type="predicted"/>
<dbReference type="RefSeq" id="WP_191004180.1">
    <property type="nucleotide sequence ID" value="NZ_JACXAD010000005.1"/>
</dbReference>
<comment type="caution">
    <text evidence="2">The sequence shown here is derived from an EMBL/GenBank/DDBJ whole genome shotgun (WGS) entry which is preliminary data.</text>
</comment>
<sequence>MADLTSPWLHSLRLWCLTNFVGTSLVGLYCVTAPLFGSSAIENLVIALIIGGIAALFSSPVIALVVFVFNKILSVPSRQYCWLLVFFAITGLWLLTLLLAVLFLVRGILHDALIFSSPYYLAALLAVGVVYRPWLFTKNE</sequence>
<protein>
    <submittedName>
        <fullName evidence="2">Uncharacterized protein</fullName>
    </submittedName>
</protein>
<dbReference type="Proteomes" id="UP000612233">
    <property type="component" value="Unassembled WGS sequence"/>
</dbReference>
<reference evidence="2" key="1">
    <citation type="submission" date="2020-09" db="EMBL/GenBank/DDBJ databases">
        <authorList>
            <person name="Kim M.K."/>
        </authorList>
    </citation>
    <scope>NUCLEOTIDE SEQUENCE</scope>
    <source>
        <strain evidence="2">BT664</strain>
    </source>
</reference>
<name>A0A927BC28_9BACT</name>
<keyword evidence="1" id="KW-0472">Membrane</keyword>
<keyword evidence="1" id="KW-1133">Transmembrane helix</keyword>
<accession>A0A927BC28</accession>
<dbReference type="AlphaFoldDB" id="A0A927BC28"/>
<organism evidence="2 3">
    <name type="scientific">Hymenobacter montanus</name>
    <dbReference type="NCBI Taxonomy" id="2771359"/>
    <lineage>
        <taxon>Bacteria</taxon>
        <taxon>Pseudomonadati</taxon>
        <taxon>Bacteroidota</taxon>
        <taxon>Cytophagia</taxon>
        <taxon>Cytophagales</taxon>
        <taxon>Hymenobacteraceae</taxon>
        <taxon>Hymenobacter</taxon>
    </lineage>
</organism>
<feature type="transmembrane region" description="Helical" evidence="1">
    <location>
        <begin position="43"/>
        <end position="69"/>
    </location>
</feature>
<feature type="transmembrane region" description="Helical" evidence="1">
    <location>
        <begin position="12"/>
        <end position="37"/>
    </location>
</feature>